<evidence type="ECO:0000313" key="1">
    <source>
        <dbReference type="EMBL" id="GBB97366.1"/>
    </source>
</evidence>
<dbReference type="EMBL" id="BEXD01002201">
    <property type="protein sequence ID" value="GBB97366.1"/>
    <property type="molecule type" value="Genomic_DNA"/>
</dbReference>
<evidence type="ECO:0000313" key="2">
    <source>
        <dbReference type="Proteomes" id="UP000247702"/>
    </source>
</evidence>
<comment type="caution">
    <text evidence="1">The sequence shown here is derived from an EMBL/GenBank/DDBJ whole genome shotgun (WGS) entry which is preliminary data.</text>
</comment>
<keyword evidence="2" id="KW-1185">Reference proteome</keyword>
<proteinExistence type="predicted"/>
<reference evidence="1 2" key="1">
    <citation type="submission" date="2017-11" db="EMBL/GenBank/DDBJ databases">
        <title>The genome of Rhizophagus clarus HR1 reveals common genetic basis of auxotrophy among arbuscular mycorrhizal fungi.</title>
        <authorList>
            <person name="Kobayashi Y."/>
        </authorList>
    </citation>
    <scope>NUCLEOTIDE SEQUENCE [LARGE SCALE GENOMIC DNA]</scope>
    <source>
        <strain evidence="1 2">HR1</strain>
    </source>
</reference>
<accession>A0A2Z6RZ19</accession>
<protein>
    <submittedName>
        <fullName evidence="1">Uncharacterized protein</fullName>
    </submittedName>
</protein>
<gene>
    <name evidence="1" type="ORF">RclHR1_02980005</name>
</gene>
<dbReference type="AlphaFoldDB" id="A0A2Z6RZ19"/>
<dbReference type="Proteomes" id="UP000247702">
    <property type="component" value="Unassembled WGS sequence"/>
</dbReference>
<organism evidence="1 2">
    <name type="scientific">Rhizophagus clarus</name>
    <dbReference type="NCBI Taxonomy" id="94130"/>
    <lineage>
        <taxon>Eukaryota</taxon>
        <taxon>Fungi</taxon>
        <taxon>Fungi incertae sedis</taxon>
        <taxon>Mucoromycota</taxon>
        <taxon>Glomeromycotina</taxon>
        <taxon>Glomeromycetes</taxon>
        <taxon>Glomerales</taxon>
        <taxon>Glomeraceae</taxon>
        <taxon>Rhizophagus</taxon>
    </lineage>
</organism>
<name>A0A2Z6RZ19_9GLOM</name>
<sequence length="406" mass="46590">MAMREYFFLNMWAEYIESANQLYNSIFSISKNFISPQSFKIFTSLAESLILLIISHHEFYSLYPLYLWEHSTEAIEHLFGISCQITNDFSFYEFFKIQQRVTYRNKIIRQGIQIQKEKTSASGYVFDFNPNSMSNENIDILRIWSDDNAIYDAIKTAYNDAARFIKTLGIKLLNDKTIPHFYISISHQSMAISDLLKNSDDDFDIDNVSGLDFNDDEFKLDNLNKNSFTGAASEVAQLSQLVNLTELELKQISDISDSSKVELDYILSTNKLSSLIEFQQNELFYTNAPNISRANVTDNNPLRENRFILFISKGSIFLGKILSLYRSISMRYAYVSFSQDIDSLSYISVATFANTDGNLFSQICKSDGNIFAHIIPKQVIYYFDNSCLDVNNVANLPSHLCMEGNS</sequence>